<name>A0ABT8Y9Y0_9SPHN</name>
<keyword evidence="8" id="KW-1185">Reference proteome</keyword>
<accession>A0ABT8Y9Y0</accession>
<dbReference type="Proteomes" id="UP001169764">
    <property type="component" value="Unassembled WGS sequence"/>
</dbReference>
<dbReference type="GO" id="GO:0008761">
    <property type="term" value="F:UDP-N-acetylglucosamine 2-epimerase activity"/>
    <property type="evidence" value="ECO:0007669"/>
    <property type="project" value="UniProtKB-EC"/>
</dbReference>
<proteinExistence type="inferred from homology"/>
<dbReference type="EC" id="5.1.3.14" evidence="4"/>
<comment type="catalytic activity">
    <reaction evidence="2">
        <text>UDP-N-acetyl-alpha-D-glucosamine = UDP-N-acetyl-alpha-D-mannosamine</text>
        <dbReference type="Rhea" id="RHEA:17213"/>
        <dbReference type="ChEBI" id="CHEBI:57705"/>
        <dbReference type="ChEBI" id="CHEBI:68623"/>
        <dbReference type="EC" id="5.1.3.14"/>
    </reaction>
</comment>
<dbReference type="PANTHER" id="PTHR43174">
    <property type="entry name" value="UDP-N-ACETYLGLUCOSAMINE 2-EPIMERASE"/>
    <property type="match status" value="1"/>
</dbReference>
<dbReference type="InterPro" id="IPR029767">
    <property type="entry name" value="WecB-like"/>
</dbReference>
<dbReference type="Gene3D" id="3.40.50.2000">
    <property type="entry name" value="Glycogen Phosphorylase B"/>
    <property type="match status" value="2"/>
</dbReference>
<evidence type="ECO:0000313" key="7">
    <source>
        <dbReference type="EMBL" id="MDO6414792.1"/>
    </source>
</evidence>
<dbReference type="PANTHER" id="PTHR43174:SF2">
    <property type="entry name" value="UDP-N-ACETYLGLUCOSAMINE 2-EPIMERASE"/>
    <property type="match status" value="1"/>
</dbReference>
<reference evidence="7" key="1">
    <citation type="submission" date="2023-07" db="EMBL/GenBank/DDBJ databases">
        <authorList>
            <person name="Kim M."/>
        </authorList>
    </citation>
    <scope>NUCLEOTIDE SEQUENCE</scope>
    <source>
        <strain evidence="7">BIUV-7</strain>
    </source>
</reference>
<comment type="caution">
    <text evidence="7">The sequence shown here is derived from an EMBL/GenBank/DDBJ whole genome shotgun (WGS) entry which is preliminary data.</text>
</comment>
<evidence type="ECO:0000256" key="5">
    <source>
        <dbReference type="RuleBase" id="RU003513"/>
    </source>
</evidence>
<dbReference type="InterPro" id="IPR003331">
    <property type="entry name" value="UDP_GlcNAc_Epimerase_2_dom"/>
</dbReference>
<dbReference type="EMBL" id="JAUOTP010000004">
    <property type="protein sequence ID" value="MDO6414792.1"/>
    <property type="molecule type" value="Genomic_DNA"/>
</dbReference>
<organism evidence="7 8">
    <name type="scientific">Sphingomonas natans</name>
    <dbReference type="NCBI Taxonomy" id="3063330"/>
    <lineage>
        <taxon>Bacteria</taxon>
        <taxon>Pseudomonadati</taxon>
        <taxon>Pseudomonadota</taxon>
        <taxon>Alphaproteobacteria</taxon>
        <taxon>Sphingomonadales</taxon>
        <taxon>Sphingomonadaceae</taxon>
        <taxon>Sphingomonas</taxon>
    </lineage>
</organism>
<protein>
    <recommendedName>
        <fullName evidence="4">UDP-N-acetylglucosamine 2-epimerase (non-hydrolyzing)</fullName>
        <ecNumber evidence="4">5.1.3.14</ecNumber>
    </recommendedName>
</protein>
<evidence type="ECO:0000256" key="1">
    <source>
        <dbReference type="ARBA" id="ARBA00023235"/>
    </source>
</evidence>
<gene>
    <name evidence="7" type="primary">wecB</name>
    <name evidence="7" type="ORF">Q4F19_10415</name>
</gene>
<dbReference type="CDD" id="cd03786">
    <property type="entry name" value="GTB_UDP-GlcNAc_2-Epimerase"/>
    <property type="match status" value="1"/>
</dbReference>
<feature type="domain" description="UDP-N-acetylglucosamine 2-epimerase" evidence="6">
    <location>
        <begin position="23"/>
        <end position="355"/>
    </location>
</feature>
<evidence type="ECO:0000259" key="6">
    <source>
        <dbReference type="Pfam" id="PF02350"/>
    </source>
</evidence>
<dbReference type="Pfam" id="PF02350">
    <property type="entry name" value="Epimerase_2"/>
    <property type="match status" value="1"/>
</dbReference>
<sequence>MKRVAIVVGTRPEAIKLASVTSALRESAELDVRVLATAQHRDLLDQALAEMGLVADVDLDLMTPAQNLSNFAGRCLGALGDIFAAEAPDYVIGQGDTTTALAAAQAAHHARIPFGHVEAGLRSGRRDTPFPEEMNRRLISLLADHHFCPTPAARANLLREGVSVEAIYVTGNTIIDTLRNVVPRCTVAKRAAPSILVTVHRSENVAALPTIVGAVYALLDLYPTLRVRWPIHPNPRLGGAIRDALDAHPRVDLTDSLSHGAFVEAMRDARLILTDSGGVQEEAPALGTPVLVLRTETERPEGIAAGVARLVGTDPRTILPAAIELIEDDAAHRRMANGASPYGDGQAGARIAAVVRAYLADRPARFDPAGPVLQDWGGVTAG</sequence>
<evidence type="ECO:0000256" key="3">
    <source>
        <dbReference type="ARBA" id="ARBA00038209"/>
    </source>
</evidence>
<dbReference type="SUPFAM" id="SSF53756">
    <property type="entry name" value="UDP-Glycosyltransferase/glycogen phosphorylase"/>
    <property type="match status" value="1"/>
</dbReference>
<keyword evidence="1 5" id="KW-0413">Isomerase</keyword>
<dbReference type="NCBIfam" id="TIGR00236">
    <property type="entry name" value="wecB"/>
    <property type="match status" value="1"/>
</dbReference>
<evidence type="ECO:0000313" key="8">
    <source>
        <dbReference type="Proteomes" id="UP001169764"/>
    </source>
</evidence>
<dbReference type="RefSeq" id="WP_303542290.1">
    <property type="nucleotide sequence ID" value="NZ_JAUOTP010000004.1"/>
</dbReference>
<evidence type="ECO:0000256" key="2">
    <source>
        <dbReference type="ARBA" id="ARBA00036080"/>
    </source>
</evidence>
<evidence type="ECO:0000256" key="4">
    <source>
        <dbReference type="ARBA" id="ARBA00038858"/>
    </source>
</evidence>
<comment type="similarity">
    <text evidence="3 5">Belongs to the UDP-N-acetylglucosamine 2-epimerase family.</text>
</comment>